<evidence type="ECO:0000256" key="1">
    <source>
        <dbReference type="ARBA" id="ARBA00023172"/>
    </source>
</evidence>
<keyword evidence="1" id="KW-0233">DNA recombination</keyword>
<dbReference type="InterPro" id="IPR011010">
    <property type="entry name" value="DNA_brk_join_enz"/>
</dbReference>
<dbReference type="GO" id="GO:0003677">
    <property type="term" value="F:DNA binding"/>
    <property type="evidence" value="ECO:0007669"/>
    <property type="project" value="InterPro"/>
</dbReference>
<protein>
    <recommendedName>
        <fullName evidence="4">Phage integrase family protein</fullName>
    </recommendedName>
</protein>
<dbReference type="InterPro" id="IPR013762">
    <property type="entry name" value="Integrase-like_cat_sf"/>
</dbReference>
<dbReference type="EMBL" id="FNED01000022">
    <property type="protein sequence ID" value="SDJ61702.1"/>
    <property type="molecule type" value="Genomic_DNA"/>
</dbReference>
<dbReference type="GeneID" id="42306938"/>
<dbReference type="GO" id="GO:0006310">
    <property type="term" value="P:DNA recombination"/>
    <property type="evidence" value="ECO:0007669"/>
    <property type="project" value="UniProtKB-KW"/>
</dbReference>
<dbReference type="RefSeq" id="WP_052811825.1">
    <property type="nucleotide sequence ID" value="NZ_BJOA01000223.1"/>
</dbReference>
<gene>
    <name evidence="2" type="ORF">SAMN04487909_12259</name>
</gene>
<dbReference type="Gene3D" id="1.10.443.10">
    <property type="entry name" value="Intergrase catalytic core"/>
    <property type="match status" value="1"/>
</dbReference>
<reference evidence="2 3" key="1">
    <citation type="submission" date="2016-10" db="EMBL/GenBank/DDBJ databases">
        <authorList>
            <person name="de Groot N.N."/>
        </authorList>
    </citation>
    <scope>NUCLEOTIDE SEQUENCE [LARGE SCALE GENOMIC DNA]</scope>
    <source>
        <strain evidence="2 3">DSM 2895</strain>
    </source>
</reference>
<proteinExistence type="predicted"/>
<evidence type="ECO:0008006" key="4">
    <source>
        <dbReference type="Google" id="ProtNLM"/>
    </source>
</evidence>
<evidence type="ECO:0000313" key="2">
    <source>
        <dbReference type="EMBL" id="SDJ61702.1"/>
    </source>
</evidence>
<dbReference type="SUPFAM" id="SSF56349">
    <property type="entry name" value="DNA breaking-rejoining enzymes"/>
    <property type="match status" value="1"/>
</dbReference>
<dbReference type="AlphaFoldDB" id="A0A1G8V6I8"/>
<dbReference type="GO" id="GO:0015074">
    <property type="term" value="P:DNA integration"/>
    <property type="evidence" value="ECO:0007669"/>
    <property type="project" value="InterPro"/>
</dbReference>
<accession>A0A1G8V6I8</accession>
<organism evidence="2 3">
    <name type="scientific">Aneurinibacillus migulanus</name>
    <name type="common">Bacillus migulanus</name>
    <dbReference type="NCBI Taxonomy" id="47500"/>
    <lineage>
        <taxon>Bacteria</taxon>
        <taxon>Bacillati</taxon>
        <taxon>Bacillota</taxon>
        <taxon>Bacilli</taxon>
        <taxon>Bacillales</taxon>
        <taxon>Paenibacillaceae</taxon>
        <taxon>Aneurinibacillus group</taxon>
        <taxon>Aneurinibacillus</taxon>
    </lineage>
</organism>
<sequence>MELVQPIRDKKKIEGMKKILASNPRDVLLIILGINNGLRISDLLHMRVSDVLQENRFLVYIVRIIERLL</sequence>
<name>A0A1G8V6I8_ANEMI</name>
<evidence type="ECO:0000313" key="3">
    <source>
        <dbReference type="Proteomes" id="UP000182836"/>
    </source>
</evidence>
<dbReference type="Proteomes" id="UP000182836">
    <property type="component" value="Unassembled WGS sequence"/>
</dbReference>